<accession>A0AAN1WFI2</accession>
<evidence type="ECO:0000256" key="1">
    <source>
        <dbReference type="SAM" id="Phobius"/>
    </source>
</evidence>
<dbReference type="AlphaFoldDB" id="A0AAN1WFI2"/>
<protein>
    <submittedName>
        <fullName evidence="2">Uncharacterized protein</fullName>
    </submittedName>
</protein>
<dbReference type="Proteomes" id="UP001320119">
    <property type="component" value="Chromosome"/>
</dbReference>
<keyword evidence="1" id="KW-0812">Transmembrane</keyword>
<keyword evidence="3" id="KW-1185">Reference proteome</keyword>
<name>A0AAN1WFI2_9GAMM</name>
<organism evidence="2 3">
    <name type="scientific">Marinagarivorans cellulosilyticus</name>
    <dbReference type="NCBI Taxonomy" id="2721545"/>
    <lineage>
        <taxon>Bacteria</taxon>
        <taxon>Pseudomonadati</taxon>
        <taxon>Pseudomonadota</taxon>
        <taxon>Gammaproteobacteria</taxon>
        <taxon>Cellvibrionales</taxon>
        <taxon>Cellvibrionaceae</taxon>
        <taxon>Marinagarivorans</taxon>
    </lineage>
</organism>
<evidence type="ECO:0000313" key="2">
    <source>
        <dbReference type="EMBL" id="BCD96657.1"/>
    </source>
</evidence>
<feature type="transmembrane region" description="Helical" evidence="1">
    <location>
        <begin position="33"/>
        <end position="55"/>
    </location>
</feature>
<dbReference type="KEGG" id="marq:MARGE09_P0857"/>
<feature type="transmembrane region" description="Helical" evidence="1">
    <location>
        <begin position="62"/>
        <end position="79"/>
    </location>
</feature>
<keyword evidence="1" id="KW-0472">Membrane</keyword>
<evidence type="ECO:0000313" key="3">
    <source>
        <dbReference type="Proteomes" id="UP001320119"/>
    </source>
</evidence>
<reference evidence="2 3" key="1">
    <citation type="journal article" date="2022" name="IScience">
        <title>An ultrasensitive nanofiber-based assay for enzymatic hydrolysis and deep-sea microbial degradation of cellulose.</title>
        <authorList>
            <person name="Tsudome M."/>
            <person name="Tachioka M."/>
            <person name="Miyazaki M."/>
            <person name="Uchimura K."/>
            <person name="Tsuda M."/>
            <person name="Takaki Y."/>
            <person name="Deguchi S."/>
        </authorList>
    </citation>
    <scope>NUCLEOTIDE SEQUENCE [LARGE SCALE GENOMIC DNA]</scope>
    <source>
        <strain evidence="2 3">GE09</strain>
    </source>
</reference>
<keyword evidence="1" id="KW-1133">Transmembrane helix</keyword>
<dbReference type="RefSeq" id="WP_236986146.1">
    <property type="nucleotide sequence ID" value="NZ_AP023086.1"/>
</dbReference>
<proteinExistence type="predicted"/>
<sequence length="109" mass="11300">MLTIIIAGLIFVVIAVFPTMFAAKKLGAGKSGLLDAFIALIAGSIAAGLIAPLLPAAQTNEVAAFVYTLAITGVVYKYLLQATYITAVLIALMAWGIQMLIGVILSAIF</sequence>
<dbReference type="EMBL" id="AP023086">
    <property type="protein sequence ID" value="BCD96657.1"/>
    <property type="molecule type" value="Genomic_DNA"/>
</dbReference>
<feature type="transmembrane region" description="Helical" evidence="1">
    <location>
        <begin position="85"/>
        <end position="108"/>
    </location>
</feature>
<gene>
    <name evidence="2" type="ORF">MARGE09_P0857</name>
</gene>